<dbReference type="Proteomes" id="UP000268014">
    <property type="component" value="Unassembled WGS sequence"/>
</dbReference>
<evidence type="ECO:0000313" key="12">
    <source>
        <dbReference type="Proteomes" id="UP000268014"/>
    </source>
</evidence>
<sequence>MARILGGLEGNCLAYLDDIIVFDKDFQSHLNSLRKVFERFRLYNIKASGKKLTEIARSKITFLGHEISCSAYCPAERNIRAIRDLPRPRTVKDVKGFIGMANFFRKFIKGFAAMASPLYDLCKDKAKFEWTSDQEKAFTSIKEALISRPCLAFPRDCEFILHTDGSKVAVGAALLQQQKDSSKLAAVGYFSKTLSESQRKWSPTHIELFAMVSALRYFRTTIYGNLTRIYSDHKPLTFLLRHNKTHDNLARWAVELQSYNIRIEYLKGSSNVVADFLSRNESDSNRFIDGTPESEDIVEFPVCLVQSPEPAPVRIRPYDILIEQKQDSLCNSIMHFLETGDFPPTASDSDKTEVMTLADSCSIRKNGCLYKTCQRYGRKYDALFLPIKLREPVCIAFHNNPTSGGHFNWKKTVGKIARKFFWPTMKEDVYRYVRSCDACQRKRNHPANRELLLPMLAQAVFHKVYLDLSGPYHTSSSSNKYIMCLIDHFSKYVIAAPLPDCSATSVARCLMNECVLKFGAMTELISDNASYLKGDLMTELGKLLRINRYFCTPYHHEGNGLCERVFATFQAMLRTYISDNQLDWDVFLPACVFSYNTSIHSSTNETPFFMIFGRDPVFSIDLMFKHQAFQHIPSDADASLYKESLVSALHSAWTSAAAYNAKRSLAFKKQYDKSALPPLQISVGDRVYLRDFAPKVGLSSKLCFPWLGQFRVISVEHPHLIITSITSPQSPPKRVHMNQIKKCFAISGPVFSSPWTPVEEEAALTRSEAETAEVTGYSHTVTHPSSSSPPPSVSHSYNTRFRKRTTSI</sequence>
<dbReference type="GO" id="GO:0042575">
    <property type="term" value="C:DNA polymerase complex"/>
    <property type="evidence" value="ECO:0007669"/>
    <property type="project" value="UniProtKB-ARBA"/>
</dbReference>
<dbReference type="InterPro" id="IPR036397">
    <property type="entry name" value="RNaseH_sf"/>
</dbReference>
<dbReference type="InterPro" id="IPR012337">
    <property type="entry name" value="RNaseH-like_sf"/>
</dbReference>
<dbReference type="Pfam" id="PF17917">
    <property type="entry name" value="RT_RNaseH"/>
    <property type="match status" value="1"/>
</dbReference>
<feature type="domain" description="Reverse transcriptase" evidence="9">
    <location>
        <begin position="1"/>
        <end position="67"/>
    </location>
</feature>
<organism evidence="13">
    <name type="scientific">Haemonchus placei</name>
    <name type="common">Barber's pole worm</name>
    <dbReference type="NCBI Taxonomy" id="6290"/>
    <lineage>
        <taxon>Eukaryota</taxon>
        <taxon>Metazoa</taxon>
        <taxon>Ecdysozoa</taxon>
        <taxon>Nematoda</taxon>
        <taxon>Chromadorea</taxon>
        <taxon>Rhabditida</taxon>
        <taxon>Rhabditina</taxon>
        <taxon>Rhabditomorpha</taxon>
        <taxon>Strongyloidea</taxon>
        <taxon>Trichostrongylidae</taxon>
        <taxon>Haemonchus</taxon>
    </lineage>
</organism>
<dbReference type="Pfam" id="PF17921">
    <property type="entry name" value="Integrase_H2C2"/>
    <property type="match status" value="1"/>
</dbReference>
<dbReference type="CDD" id="cd09274">
    <property type="entry name" value="RNase_HI_RT_Ty3"/>
    <property type="match status" value="1"/>
</dbReference>
<dbReference type="GO" id="GO:0015074">
    <property type="term" value="P:DNA integration"/>
    <property type="evidence" value="ECO:0007669"/>
    <property type="project" value="InterPro"/>
</dbReference>
<dbReference type="GO" id="GO:0016787">
    <property type="term" value="F:hydrolase activity"/>
    <property type="evidence" value="ECO:0007669"/>
    <property type="project" value="UniProtKB-KW"/>
</dbReference>
<dbReference type="AlphaFoldDB" id="A0A0N4VSI4"/>
<dbReference type="PROSITE" id="PS50994">
    <property type="entry name" value="INTEGRASE"/>
    <property type="match status" value="1"/>
</dbReference>
<dbReference type="SUPFAM" id="SSF56672">
    <property type="entry name" value="DNA/RNA polymerases"/>
    <property type="match status" value="1"/>
</dbReference>
<keyword evidence="3" id="KW-0548">Nucleotidyltransferase</keyword>
<proteinExistence type="predicted"/>
<accession>A0A0N4VSI4</accession>
<evidence type="ECO:0000256" key="3">
    <source>
        <dbReference type="ARBA" id="ARBA00022695"/>
    </source>
</evidence>
<dbReference type="Gene3D" id="3.10.20.370">
    <property type="match status" value="1"/>
</dbReference>
<keyword evidence="7" id="KW-0695">RNA-directed DNA polymerase</keyword>
<keyword evidence="2" id="KW-0808">Transferase</keyword>
<dbReference type="OMA" id="AWENESE"/>
<evidence type="ECO:0000256" key="4">
    <source>
        <dbReference type="ARBA" id="ARBA00022722"/>
    </source>
</evidence>
<dbReference type="PROSITE" id="PS50878">
    <property type="entry name" value="RT_POL"/>
    <property type="match status" value="1"/>
</dbReference>
<protein>
    <recommendedName>
        <fullName evidence="1">RNA-directed DNA polymerase</fullName>
        <ecNumber evidence="1">2.7.7.49</ecNumber>
    </recommendedName>
</protein>
<dbReference type="EMBL" id="UZAF01000149">
    <property type="protein sequence ID" value="VDO04882.1"/>
    <property type="molecule type" value="Genomic_DNA"/>
</dbReference>
<dbReference type="InterPro" id="IPR001584">
    <property type="entry name" value="Integrase_cat-core"/>
</dbReference>
<dbReference type="OrthoDB" id="5830590at2759"/>
<name>A0A0N4VSI4_HAEPC</name>
<dbReference type="InterPro" id="IPR000477">
    <property type="entry name" value="RT_dom"/>
</dbReference>
<evidence type="ECO:0000313" key="13">
    <source>
        <dbReference type="WBParaSite" id="HPLM_0000025101-mRNA-1"/>
    </source>
</evidence>
<dbReference type="InterPro" id="IPR050951">
    <property type="entry name" value="Retrovirus_Pol_polyprotein"/>
</dbReference>
<dbReference type="InterPro" id="IPR043502">
    <property type="entry name" value="DNA/RNA_pol_sf"/>
</dbReference>
<feature type="domain" description="Integrase catalytic" evidence="10">
    <location>
        <begin position="450"/>
        <end position="615"/>
    </location>
</feature>
<dbReference type="Gene3D" id="3.30.70.270">
    <property type="match status" value="2"/>
</dbReference>
<keyword evidence="12" id="KW-1185">Reference proteome</keyword>
<dbReference type="PANTHER" id="PTHR37984">
    <property type="entry name" value="PROTEIN CBG26694"/>
    <property type="match status" value="1"/>
</dbReference>
<dbReference type="InterPro" id="IPR043128">
    <property type="entry name" value="Rev_trsase/Diguanyl_cyclase"/>
</dbReference>
<keyword evidence="6" id="KW-0378">Hydrolase</keyword>
<evidence type="ECO:0000256" key="2">
    <source>
        <dbReference type="ARBA" id="ARBA00022679"/>
    </source>
</evidence>
<evidence type="ECO:0000313" key="11">
    <source>
        <dbReference type="EMBL" id="VDO04882.1"/>
    </source>
</evidence>
<dbReference type="STRING" id="6290.A0A0N4VSI4"/>
<reference evidence="13" key="1">
    <citation type="submission" date="2017-02" db="UniProtKB">
        <authorList>
            <consortium name="WormBaseParasite"/>
        </authorList>
    </citation>
    <scope>IDENTIFICATION</scope>
</reference>
<dbReference type="EC" id="2.7.7.49" evidence="1"/>
<dbReference type="Gene3D" id="1.10.340.70">
    <property type="match status" value="1"/>
</dbReference>
<evidence type="ECO:0000259" key="9">
    <source>
        <dbReference type="PROSITE" id="PS50878"/>
    </source>
</evidence>
<dbReference type="GO" id="GO:0003964">
    <property type="term" value="F:RNA-directed DNA polymerase activity"/>
    <property type="evidence" value="ECO:0007669"/>
    <property type="project" value="UniProtKB-KW"/>
</dbReference>
<keyword evidence="5" id="KW-0255">Endonuclease</keyword>
<evidence type="ECO:0000259" key="10">
    <source>
        <dbReference type="PROSITE" id="PS50994"/>
    </source>
</evidence>
<dbReference type="Gene3D" id="3.30.420.10">
    <property type="entry name" value="Ribonuclease H-like superfamily/Ribonuclease H"/>
    <property type="match status" value="1"/>
</dbReference>
<dbReference type="FunFam" id="1.10.340.70:FF:000001">
    <property type="entry name" value="Retrovirus-related Pol polyprotein from transposon gypsy-like Protein"/>
    <property type="match status" value="1"/>
</dbReference>
<dbReference type="PANTHER" id="PTHR37984:SF5">
    <property type="entry name" value="PROTEIN NYNRIN-LIKE"/>
    <property type="match status" value="1"/>
</dbReference>
<dbReference type="WBParaSite" id="HPLM_0000025101-mRNA-1">
    <property type="protein sequence ID" value="HPLM_0000025101-mRNA-1"/>
    <property type="gene ID" value="HPLM_0000025101"/>
</dbReference>
<evidence type="ECO:0000256" key="8">
    <source>
        <dbReference type="SAM" id="MobiDB-lite"/>
    </source>
</evidence>
<dbReference type="GO" id="GO:0003676">
    <property type="term" value="F:nucleic acid binding"/>
    <property type="evidence" value="ECO:0007669"/>
    <property type="project" value="InterPro"/>
</dbReference>
<dbReference type="FunFam" id="3.30.70.270:FF:000020">
    <property type="entry name" value="Transposon Tf2-6 polyprotein-like Protein"/>
    <property type="match status" value="1"/>
</dbReference>
<dbReference type="SUPFAM" id="SSF53098">
    <property type="entry name" value="Ribonuclease H-like"/>
    <property type="match status" value="1"/>
</dbReference>
<dbReference type="InterPro" id="IPR041373">
    <property type="entry name" value="RT_RNaseH"/>
</dbReference>
<dbReference type="GO" id="GO:0004519">
    <property type="term" value="F:endonuclease activity"/>
    <property type="evidence" value="ECO:0007669"/>
    <property type="project" value="UniProtKB-KW"/>
</dbReference>
<dbReference type="InterPro" id="IPR041588">
    <property type="entry name" value="Integrase_H2C2"/>
</dbReference>
<keyword evidence="4" id="KW-0540">Nuclease</keyword>
<evidence type="ECO:0000256" key="1">
    <source>
        <dbReference type="ARBA" id="ARBA00012493"/>
    </source>
</evidence>
<reference evidence="11 12" key="2">
    <citation type="submission" date="2018-11" db="EMBL/GenBank/DDBJ databases">
        <authorList>
            <consortium name="Pathogen Informatics"/>
        </authorList>
    </citation>
    <scope>NUCLEOTIDE SEQUENCE [LARGE SCALE GENOMIC DNA]</scope>
    <source>
        <strain evidence="11 12">MHpl1</strain>
    </source>
</reference>
<feature type="region of interest" description="Disordered" evidence="8">
    <location>
        <begin position="762"/>
        <end position="808"/>
    </location>
</feature>
<evidence type="ECO:0000256" key="6">
    <source>
        <dbReference type="ARBA" id="ARBA00022801"/>
    </source>
</evidence>
<evidence type="ECO:0000256" key="5">
    <source>
        <dbReference type="ARBA" id="ARBA00022759"/>
    </source>
</evidence>
<gene>
    <name evidence="11" type="ORF">HPLM_LOCUS252</name>
</gene>
<evidence type="ECO:0000256" key="7">
    <source>
        <dbReference type="ARBA" id="ARBA00022918"/>
    </source>
</evidence>